<dbReference type="GO" id="GO:0003729">
    <property type="term" value="F:mRNA binding"/>
    <property type="evidence" value="ECO:0007669"/>
    <property type="project" value="TreeGrafter"/>
</dbReference>
<dbReference type="InterPro" id="IPR003890">
    <property type="entry name" value="MIF4G-like_typ-3"/>
</dbReference>
<feature type="compositionally biased region" description="Low complexity" evidence="8">
    <location>
        <begin position="224"/>
        <end position="242"/>
    </location>
</feature>
<dbReference type="GO" id="GO:0003743">
    <property type="term" value="F:translation initiation factor activity"/>
    <property type="evidence" value="ECO:0007669"/>
    <property type="project" value="UniProtKB-KW"/>
</dbReference>
<feature type="compositionally biased region" description="Low complexity" evidence="8">
    <location>
        <begin position="84"/>
        <end position="95"/>
    </location>
</feature>
<dbReference type="Proteomes" id="UP001377567">
    <property type="component" value="Unassembled WGS sequence"/>
</dbReference>
<feature type="compositionally biased region" description="Polar residues" evidence="8">
    <location>
        <begin position="955"/>
        <end position="970"/>
    </location>
</feature>
<keyword evidence="7" id="KW-0648">Protein biosynthesis</keyword>
<feature type="compositionally biased region" description="Polar residues" evidence="8">
    <location>
        <begin position="20"/>
        <end position="40"/>
    </location>
</feature>
<comment type="caution">
    <text evidence="10">The sequence shown here is derived from an EMBL/GenBank/DDBJ whole genome shotgun (WGS) entry which is preliminary data.</text>
</comment>
<comment type="subcellular location">
    <subcellularLocation>
        <location evidence="1">Cytoplasm</location>
    </subcellularLocation>
</comment>
<dbReference type="InterPro" id="IPR022745">
    <property type="entry name" value="eIF4G1_eIF4E-bd"/>
</dbReference>
<evidence type="ECO:0000313" key="10">
    <source>
        <dbReference type="EMBL" id="GMM58404.1"/>
    </source>
</evidence>
<feature type="domain" description="MIF4G" evidence="9">
    <location>
        <begin position="648"/>
        <end position="891"/>
    </location>
</feature>
<evidence type="ECO:0000313" key="11">
    <source>
        <dbReference type="Proteomes" id="UP001377567"/>
    </source>
</evidence>
<feature type="region of interest" description="Disordered" evidence="8">
    <location>
        <begin position="280"/>
        <end position="428"/>
    </location>
</feature>
<evidence type="ECO:0000259" key="9">
    <source>
        <dbReference type="SMART" id="SM00543"/>
    </source>
</evidence>
<evidence type="ECO:0000256" key="2">
    <source>
        <dbReference type="ARBA" id="ARBA00005775"/>
    </source>
</evidence>
<feature type="region of interest" description="Disordered" evidence="8">
    <location>
        <begin position="433"/>
        <end position="452"/>
    </location>
</feature>
<dbReference type="PANTHER" id="PTHR23253">
    <property type="entry name" value="EUKARYOTIC TRANSLATION INITIATION FACTOR 4 GAMMA"/>
    <property type="match status" value="1"/>
</dbReference>
<dbReference type="GO" id="GO:0016281">
    <property type="term" value="C:eukaryotic translation initiation factor 4F complex"/>
    <property type="evidence" value="ECO:0007669"/>
    <property type="project" value="TreeGrafter"/>
</dbReference>
<dbReference type="InterPro" id="IPR016024">
    <property type="entry name" value="ARM-type_fold"/>
</dbReference>
<evidence type="ECO:0000256" key="6">
    <source>
        <dbReference type="ARBA" id="ARBA00022884"/>
    </source>
</evidence>
<keyword evidence="4 10" id="KW-0396">Initiation factor</keyword>
<dbReference type="GO" id="GO:0010494">
    <property type="term" value="C:cytoplasmic stress granule"/>
    <property type="evidence" value="ECO:0007669"/>
    <property type="project" value="UniProtKB-ARBA"/>
</dbReference>
<comment type="similarity">
    <text evidence="2">Belongs to the eukaryotic initiation factor 4G family.</text>
</comment>
<dbReference type="FunFam" id="1.25.40.180:FF:000020">
    <property type="entry name" value="Eukaryotic translation initiation factor subunit"/>
    <property type="match status" value="1"/>
</dbReference>
<dbReference type="Pfam" id="PF12152">
    <property type="entry name" value="eIF_4G1"/>
    <property type="match status" value="1"/>
</dbReference>
<keyword evidence="6" id="KW-0694">RNA-binding</keyword>
<feature type="region of interest" description="Disordered" evidence="8">
    <location>
        <begin position="912"/>
        <end position="996"/>
    </location>
</feature>
<evidence type="ECO:0000256" key="3">
    <source>
        <dbReference type="ARBA" id="ARBA00022490"/>
    </source>
</evidence>
<sequence>MPDAGSDAKPAVSEPAVADSQPNGSVTNGDTPATSDTNTTQEKHVYYKSDRSGSNGSRQKRKSFGGYGNNNYNDNKSRQGGNRYINSSSGAGGNYYNSNTARYNAGSGFNRSMAGYDPQQGMGVGMGWQGYYPNPMYYMPQQMAMMNGGMYLDPAQYAGRAANGSADAGEDGSETAGERHRSPVVPEIHHTKIEITTKAGERLNLNAIHDHNTHKDGVDGTAKTSADAATGGDSAAVAATATVDEEQEKKNQLQAQKEAEREKNKKAFLEQVRLRKLALDAKNKKEPEESKGVEKKPEEVETKEKTAEDADTTQPELAETVAAKDSIVSEEPAVDTDSPHKATPDTEAPTPTHIDVEPPVVDRHVQIKTPEPFRREVPNDTENSTQADNDNEKTESNNDNADNEENTPIEHNDINDEKDANDAEDANNNIATDNKANEQELPDGNNTNSLQEDSDALTMSGLLEKLNTVNPIDDIYAFDYPSPFTPPEEHYRKEHIKYTYGPLFLLQFQDKMKVKADDAWITNIRSKIVIPPGSTNRFKGRSNSRRESSNRNMDNHMGGSRMSSKRQSRKFEERRSGRTSYTSRRDRERAGTNHSMGAFERPVEKPQEPVAPLVPTANRWVPKSRQKKTEKKFAPDGVTELLTPDEVESKMKSLLNKLTLEKFDSISTEILDIANISKWETDGATLQNVIQQIFNKATDEPHWSSMYAQLCGKLVKDVEPEIGDEGQDGKSGPKLVLHYLVDICHTDFEKGWVDKLPTNEDGSPLEPEMMSEEYYQAAAAKRRGLGLVRLIGFLYRLNLLSGKMMFECFRRLMKDLTDSPSEEVIESVIELLTTVGEKFETDSFKAGKGTLEGSVLLDSLFGILDAIVKEDKISNRIKFKLMDIKELREKKHWNSDKKNAGPKTIQQIHQEEEQARHLKNSRAPSHRRGNNGDRSRQSNWGGSSNSRRDVRRDSFTSTRTGSSRYSQRGTPQKEEKPKRPTNTNRFSALMHDSGDF</sequence>
<name>A0AAV5S3D3_MAUHU</name>
<dbReference type="AlphaFoldDB" id="A0AAV5S3D3"/>
<feature type="compositionally biased region" description="Basic and acidic residues" evidence="8">
    <location>
        <begin position="41"/>
        <end position="51"/>
    </location>
</feature>
<protein>
    <submittedName>
        <fullName evidence="10">Translation initiation factor eIF4G</fullName>
    </submittedName>
</protein>
<evidence type="ECO:0000256" key="7">
    <source>
        <dbReference type="ARBA" id="ARBA00022917"/>
    </source>
</evidence>
<proteinExistence type="inferred from homology"/>
<organism evidence="10 11">
    <name type="scientific">Maudiozyma humilis</name>
    <name type="common">Sour dough yeast</name>
    <name type="synonym">Kazachstania humilis</name>
    <dbReference type="NCBI Taxonomy" id="51915"/>
    <lineage>
        <taxon>Eukaryota</taxon>
        <taxon>Fungi</taxon>
        <taxon>Dikarya</taxon>
        <taxon>Ascomycota</taxon>
        <taxon>Saccharomycotina</taxon>
        <taxon>Saccharomycetes</taxon>
        <taxon>Saccharomycetales</taxon>
        <taxon>Saccharomycetaceae</taxon>
        <taxon>Maudiozyma</taxon>
    </lineage>
</organism>
<feature type="region of interest" description="Disordered" evidence="8">
    <location>
        <begin position="211"/>
        <end position="267"/>
    </location>
</feature>
<dbReference type="PANTHER" id="PTHR23253:SF9">
    <property type="entry name" value="EUKARYOTIC TRANSLATION INITIATION FACTOR 4 GAMMA 2"/>
    <property type="match status" value="1"/>
</dbReference>
<dbReference type="EMBL" id="BTGD01000025">
    <property type="protein sequence ID" value="GMM58404.1"/>
    <property type="molecule type" value="Genomic_DNA"/>
</dbReference>
<feature type="compositionally biased region" description="Basic and acidic residues" evidence="8">
    <location>
        <begin position="354"/>
        <end position="378"/>
    </location>
</feature>
<dbReference type="Gene3D" id="1.25.40.180">
    <property type="match status" value="1"/>
</dbReference>
<feature type="region of interest" description="Disordered" evidence="8">
    <location>
        <begin position="161"/>
        <end position="182"/>
    </location>
</feature>
<reference evidence="10 11" key="1">
    <citation type="journal article" date="2023" name="Elife">
        <title>Identification of key yeast species and microbe-microbe interactions impacting larval growth of Drosophila in the wild.</title>
        <authorList>
            <person name="Mure A."/>
            <person name="Sugiura Y."/>
            <person name="Maeda R."/>
            <person name="Honda K."/>
            <person name="Sakurai N."/>
            <person name="Takahashi Y."/>
            <person name="Watada M."/>
            <person name="Katoh T."/>
            <person name="Gotoh A."/>
            <person name="Gotoh Y."/>
            <person name="Taniguchi I."/>
            <person name="Nakamura K."/>
            <person name="Hayashi T."/>
            <person name="Katayama T."/>
            <person name="Uemura T."/>
            <person name="Hattori Y."/>
        </authorList>
    </citation>
    <scope>NUCLEOTIDE SEQUENCE [LARGE SCALE GENOMIC DNA]</scope>
    <source>
        <strain evidence="10 11">KH-74</strain>
    </source>
</reference>
<dbReference type="SMART" id="SM00543">
    <property type="entry name" value="MIF4G"/>
    <property type="match status" value="1"/>
</dbReference>
<feature type="compositionally biased region" description="Basic and acidic residues" evidence="8">
    <location>
        <begin position="280"/>
        <end position="308"/>
    </location>
</feature>
<evidence type="ECO:0000256" key="5">
    <source>
        <dbReference type="ARBA" id="ARBA00022553"/>
    </source>
</evidence>
<accession>A0AAV5S3D3</accession>
<evidence type="ECO:0000256" key="8">
    <source>
        <dbReference type="SAM" id="MobiDB-lite"/>
    </source>
</evidence>
<feature type="region of interest" description="Disordered" evidence="8">
    <location>
        <begin position="531"/>
        <end position="606"/>
    </location>
</feature>
<feature type="compositionally biased region" description="Basic and acidic residues" evidence="8">
    <location>
        <begin position="408"/>
        <end position="421"/>
    </location>
</feature>
<keyword evidence="11" id="KW-1185">Reference proteome</keyword>
<feature type="region of interest" description="Disordered" evidence="8">
    <location>
        <begin position="1"/>
        <end position="95"/>
    </location>
</feature>
<evidence type="ECO:0000256" key="4">
    <source>
        <dbReference type="ARBA" id="ARBA00022540"/>
    </source>
</evidence>
<gene>
    <name evidence="10" type="ORF">DAKH74_050210</name>
</gene>
<dbReference type="Pfam" id="PF02854">
    <property type="entry name" value="MIF4G"/>
    <property type="match status" value="1"/>
</dbReference>
<evidence type="ECO:0000256" key="1">
    <source>
        <dbReference type="ARBA" id="ARBA00004496"/>
    </source>
</evidence>
<keyword evidence="5" id="KW-0597">Phosphoprotein</keyword>
<feature type="compositionally biased region" description="Basic and acidic residues" evidence="8">
    <location>
        <begin position="247"/>
        <end position="267"/>
    </location>
</feature>
<dbReference type="SUPFAM" id="SSF101489">
    <property type="entry name" value="Eukaryotic initiation factor 4f subunit eIF4g, eIF4e-binding domain"/>
    <property type="match status" value="1"/>
</dbReference>
<dbReference type="InterPro" id="IPR036211">
    <property type="entry name" value="eIF4G_eIF4E-bd_sf"/>
</dbReference>
<keyword evidence="3" id="KW-0963">Cytoplasm</keyword>
<dbReference type="Gene3D" id="1.20.970.30">
    <property type="entry name" value="eIF4G, eIF4E-binding domain"/>
    <property type="match status" value="1"/>
</dbReference>
<feature type="compositionally biased region" description="Basic residues" evidence="8">
    <location>
        <begin position="917"/>
        <end position="929"/>
    </location>
</feature>
<dbReference type="SUPFAM" id="SSF48371">
    <property type="entry name" value="ARM repeat"/>
    <property type="match status" value="1"/>
</dbReference>